<reference evidence="17" key="1">
    <citation type="submission" date="2021-03" db="EMBL/GenBank/DDBJ databases">
        <authorList>
            <person name="Bekaert M."/>
        </authorList>
    </citation>
    <scope>NUCLEOTIDE SEQUENCE</scope>
</reference>
<feature type="transmembrane region" description="Helical" evidence="14">
    <location>
        <begin position="299"/>
        <end position="319"/>
    </location>
</feature>
<keyword evidence="11" id="KW-1071">Ligand-gated ion channel</keyword>
<evidence type="ECO:0000256" key="3">
    <source>
        <dbReference type="ARBA" id="ARBA00022692"/>
    </source>
</evidence>
<dbReference type="InterPro" id="IPR002394">
    <property type="entry name" value="Nicotinic_acetylcholine_rcpt"/>
</dbReference>
<protein>
    <submittedName>
        <fullName evidence="17">CHRNN</fullName>
    </submittedName>
</protein>
<organism evidence="17 18">
    <name type="scientific">Mytilus edulis</name>
    <name type="common">Blue mussel</name>
    <dbReference type="NCBI Taxonomy" id="6550"/>
    <lineage>
        <taxon>Eukaryota</taxon>
        <taxon>Metazoa</taxon>
        <taxon>Spiralia</taxon>
        <taxon>Lophotrochozoa</taxon>
        <taxon>Mollusca</taxon>
        <taxon>Bivalvia</taxon>
        <taxon>Autobranchia</taxon>
        <taxon>Pteriomorphia</taxon>
        <taxon>Mytilida</taxon>
        <taxon>Mytiloidea</taxon>
        <taxon>Mytilidae</taxon>
        <taxon>Mytilinae</taxon>
        <taxon>Mytilus</taxon>
    </lineage>
</organism>
<dbReference type="Gene3D" id="2.70.170.10">
    <property type="entry name" value="Neurotransmitter-gated ion-channel ligand-binding domain"/>
    <property type="match status" value="1"/>
</dbReference>
<keyword evidence="6 14" id="KW-0406">Ion transport</keyword>
<keyword evidence="14" id="KW-0732">Signal</keyword>
<dbReference type="GO" id="GO:0004888">
    <property type="term" value="F:transmembrane signaling receptor activity"/>
    <property type="evidence" value="ECO:0007669"/>
    <property type="project" value="InterPro"/>
</dbReference>
<comment type="subcellular location">
    <subcellularLocation>
        <location evidence="13">Synaptic cell membrane</location>
        <topology evidence="13">Multi-pass membrane protein</topology>
    </subcellularLocation>
</comment>
<dbReference type="InterPro" id="IPR006202">
    <property type="entry name" value="Neur_chan_lig-bd"/>
</dbReference>
<dbReference type="GO" id="GO:0045211">
    <property type="term" value="C:postsynaptic membrane"/>
    <property type="evidence" value="ECO:0007669"/>
    <property type="project" value="InterPro"/>
</dbReference>
<evidence type="ECO:0000256" key="14">
    <source>
        <dbReference type="RuleBase" id="RU000687"/>
    </source>
</evidence>
<keyword evidence="12 14" id="KW-0407">Ion channel</keyword>
<evidence type="ECO:0000259" key="16">
    <source>
        <dbReference type="Pfam" id="PF02932"/>
    </source>
</evidence>
<comment type="caution">
    <text evidence="17">The sequence shown here is derived from an EMBL/GenBank/DDBJ whole genome shotgun (WGS) entry which is preliminary data.</text>
</comment>
<proteinExistence type="inferred from homology"/>
<dbReference type="InterPro" id="IPR006201">
    <property type="entry name" value="Neur_channel"/>
</dbReference>
<keyword evidence="3 14" id="KW-0812">Transmembrane</keyword>
<evidence type="ECO:0000313" key="17">
    <source>
        <dbReference type="EMBL" id="CAG2242029.1"/>
    </source>
</evidence>
<evidence type="ECO:0000259" key="15">
    <source>
        <dbReference type="Pfam" id="PF02931"/>
    </source>
</evidence>
<gene>
    <name evidence="17" type="ORF">MEDL_54215</name>
</gene>
<dbReference type="PRINTS" id="PR00254">
    <property type="entry name" value="NICOTINICR"/>
</dbReference>
<dbReference type="GO" id="GO:0022848">
    <property type="term" value="F:acetylcholine-gated monoatomic cation-selective channel activity"/>
    <property type="evidence" value="ECO:0007669"/>
    <property type="project" value="InterPro"/>
</dbReference>
<keyword evidence="9" id="KW-0675">Receptor</keyword>
<dbReference type="CDD" id="cd19051">
    <property type="entry name" value="LGIC_TM_cation"/>
    <property type="match status" value="1"/>
</dbReference>
<keyword evidence="5" id="KW-0770">Synapse</keyword>
<dbReference type="PRINTS" id="PR00252">
    <property type="entry name" value="NRIONCHANNEL"/>
</dbReference>
<dbReference type="InterPro" id="IPR036734">
    <property type="entry name" value="Neur_chan_lig-bd_sf"/>
</dbReference>
<dbReference type="Proteomes" id="UP000683360">
    <property type="component" value="Unassembled WGS sequence"/>
</dbReference>
<evidence type="ECO:0000256" key="10">
    <source>
        <dbReference type="ARBA" id="ARBA00023180"/>
    </source>
</evidence>
<dbReference type="OrthoDB" id="5975154at2759"/>
<dbReference type="CDD" id="cd18997">
    <property type="entry name" value="LGIC_ECD_nAChR"/>
    <property type="match status" value="1"/>
</dbReference>
<feature type="domain" description="Neurotransmitter-gated ion-channel ligand-binding" evidence="15">
    <location>
        <begin position="27"/>
        <end position="234"/>
    </location>
</feature>
<dbReference type="SUPFAM" id="SSF63712">
    <property type="entry name" value="Nicotinic receptor ligand binding domain-like"/>
    <property type="match status" value="1"/>
</dbReference>
<dbReference type="EMBL" id="CAJPWZ010002615">
    <property type="protein sequence ID" value="CAG2242029.1"/>
    <property type="molecule type" value="Genomic_DNA"/>
</dbReference>
<evidence type="ECO:0000313" key="18">
    <source>
        <dbReference type="Proteomes" id="UP000683360"/>
    </source>
</evidence>
<dbReference type="InterPro" id="IPR006029">
    <property type="entry name" value="Neurotrans-gated_channel_TM"/>
</dbReference>
<evidence type="ECO:0000256" key="2">
    <source>
        <dbReference type="ARBA" id="ARBA00022475"/>
    </source>
</evidence>
<evidence type="ECO:0000256" key="8">
    <source>
        <dbReference type="ARBA" id="ARBA00023157"/>
    </source>
</evidence>
<dbReference type="InterPro" id="IPR018000">
    <property type="entry name" value="Neurotransmitter_ion_chnl_CS"/>
</dbReference>
<dbReference type="Pfam" id="PF02931">
    <property type="entry name" value="Neur_chan_LBD"/>
    <property type="match status" value="1"/>
</dbReference>
<evidence type="ECO:0000256" key="9">
    <source>
        <dbReference type="ARBA" id="ARBA00023170"/>
    </source>
</evidence>
<accession>A0A8S3UHU9</accession>
<keyword evidence="7 14" id="KW-0472">Membrane</keyword>
<dbReference type="PROSITE" id="PS00236">
    <property type="entry name" value="NEUROTR_ION_CHANNEL"/>
    <property type="match status" value="1"/>
</dbReference>
<dbReference type="PANTHER" id="PTHR18945">
    <property type="entry name" value="NEUROTRANSMITTER GATED ION CHANNEL"/>
    <property type="match status" value="1"/>
</dbReference>
<name>A0A8S3UHU9_MYTED</name>
<dbReference type="SUPFAM" id="SSF90112">
    <property type="entry name" value="Neurotransmitter-gated ion-channel transmembrane pore"/>
    <property type="match status" value="1"/>
</dbReference>
<keyword evidence="10" id="KW-0325">Glycoprotein</keyword>
<dbReference type="FunFam" id="1.20.58.390:FF:000073">
    <property type="entry name" value="Neuronal acetylcholine receptor subunit alpha-9-II"/>
    <property type="match status" value="1"/>
</dbReference>
<feature type="domain" description="Neurotransmitter-gated ion-channel transmembrane" evidence="16">
    <location>
        <begin position="241"/>
        <end position="402"/>
    </location>
</feature>
<feature type="signal peptide" evidence="14">
    <location>
        <begin position="1"/>
        <end position="23"/>
    </location>
</feature>
<comment type="similarity">
    <text evidence="14">Belongs to the ligand-gated ion channel (TC 1.A.9) family.</text>
</comment>
<keyword evidence="8" id="KW-1015">Disulfide bond</keyword>
<dbReference type="Gene3D" id="1.20.58.390">
    <property type="entry name" value="Neurotransmitter-gated ion-channel transmembrane domain"/>
    <property type="match status" value="1"/>
</dbReference>
<comment type="caution">
    <text evidence="14">Lacks conserved residue(s) required for the propagation of feature annotation.</text>
</comment>
<evidence type="ECO:0000256" key="4">
    <source>
        <dbReference type="ARBA" id="ARBA00022989"/>
    </source>
</evidence>
<dbReference type="InterPro" id="IPR036719">
    <property type="entry name" value="Neuro-gated_channel_TM_sf"/>
</dbReference>
<dbReference type="FunFam" id="2.70.170.10:FF:000005">
    <property type="entry name" value="Neuronal nicotinic acetylcholine receptor alpha4 subunit"/>
    <property type="match status" value="1"/>
</dbReference>
<evidence type="ECO:0000256" key="5">
    <source>
        <dbReference type="ARBA" id="ARBA00023018"/>
    </source>
</evidence>
<feature type="transmembrane region" description="Helical" evidence="14">
    <location>
        <begin position="269"/>
        <end position="287"/>
    </location>
</feature>
<keyword evidence="2" id="KW-1003">Cell membrane</keyword>
<sequence>MTVALKFDVMRLMFVAFLGYVLTDENEYRLVRDLMTSYDKRIRPSENHSWPLNVTFDVALAQIIDVDEKNQIITTNCWLNQGWKDYMLRWDPRKYGNTSVIRLPYTEVWRPDILLYNNADVTSSVSTVSTNVIVTFDGNITWLSMWIFKSSCSIDVKYFPFDVQNCSMDFASWAFDAFQINIQNDAEKGDLTNYVSSSEWELIVFDFQRQVITFSCCPEPYVFINYFFVIKRRPLFYMFNLVMPCILITLVALLGFYMPSESGEKVSMGITTLLSMTVFLMIVADSLPPSSSDVPLIGLYYGINIAIVSFATAMTVFTLNIHHKGARGYEVPNIFRKIFFGVVAKLLCIKLDLPPEPGMVPVPQSDYYKYDDQSSENGGISTRYTGKLSTGGNGESCDNQFLKVLHKVNQTIERNEVRLAEQDRRDYIRQEWQHRNTSGFIEQKSDKLKMNPGRSITQVTKTPKTIHNQSVSKNVANQ</sequence>
<evidence type="ECO:0000256" key="6">
    <source>
        <dbReference type="ARBA" id="ARBA00023065"/>
    </source>
</evidence>
<dbReference type="NCBIfam" id="TIGR00860">
    <property type="entry name" value="LIC"/>
    <property type="match status" value="1"/>
</dbReference>
<dbReference type="AlphaFoldDB" id="A0A8S3UHU9"/>
<keyword evidence="4 14" id="KW-1133">Transmembrane helix</keyword>
<evidence type="ECO:0000256" key="11">
    <source>
        <dbReference type="ARBA" id="ARBA00023286"/>
    </source>
</evidence>
<evidence type="ECO:0000256" key="7">
    <source>
        <dbReference type="ARBA" id="ARBA00023136"/>
    </source>
</evidence>
<evidence type="ECO:0000256" key="1">
    <source>
        <dbReference type="ARBA" id="ARBA00022448"/>
    </source>
</evidence>
<evidence type="ECO:0000256" key="13">
    <source>
        <dbReference type="ARBA" id="ARBA00034099"/>
    </source>
</evidence>
<feature type="transmembrane region" description="Helical" evidence="14">
    <location>
        <begin position="235"/>
        <end position="257"/>
    </location>
</feature>
<keyword evidence="1 14" id="KW-0813">Transport</keyword>
<keyword evidence="18" id="KW-1185">Reference proteome</keyword>
<dbReference type="InterPro" id="IPR038050">
    <property type="entry name" value="Neuro_actylchol_rec"/>
</dbReference>
<feature type="chain" id="PRO_5035959914" evidence="14">
    <location>
        <begin position="24"/>
        <end position="478"/>
    </location>
</feature>
<dbReference type="Pfam" id="PF02932">
    <property type="entry name" value="Neur_chan_memb"/>
    <property type="match status" value="1"/>
</dbReference>
<evidence type="ECO:0000256" key="12">
    <source>
        <dbReference type="ARBA" id="ARBA00023303"/>
    </source>
</evidence>